<keyword evidence="3" id="KW-1185">Reference proteome</keyword>
<dbReference type="STRING" id="144512.A0A0V0T1E0"/>
<accession>A0A0V0T1E0</accession>
<dbReference type="OrthoDB" id="5853607at2759"/>
<dbReference type="EMBL" id="JYDJ01001013">
    <property type="protein sequence ID" value="KRX32868.1"/>
    <property type="molecule type" value="Genomic_DNA"/>
</dbReference>
<dbReference type="InterPro" id="IPR001584">
    <property type="entry name" value="Integrase_cat-core"/>
</dbReference>
<gene>
    <name evidence="2" type="primary">KRBA2</name>
    <name evidence="2" type="ORF">T05_8498</name>
</gene>
<sequence>MDRKAVFEEKLHALIKENDRMERFFQLHSEIKLLLTFCESSQMVQKYVRDYNLKNQYGVLKIGEENKLIRLGKNDAVRCIASSEEMFGVISAAHQKIGHECHKKRARKLQKSLVNHWTYLNHFMKFCILSPLKSKRAEEVASKLLEIFLKFSASSILQSDNGREFQPELKLVTGRPRHPQSQGAVERLNGVVQDKLAIWMRENGCKRWSMGLKFVQWQINVSIHETTGQSPFKVTFGEEP</sequence>
<dbReference type="GO" id="GO:0003676">
    <property type="term" value="F:nucleic acid binding"/>
    <property type="evidence" value="ECO:0007669"/>
    <property type="project" value="InterPro"/>
</dbReference>
<proteinExistence type="predicted"/>
<dbReference type="SUPFAM" id="SSF53098">
    <property type="entry name" value="Ribonuclease H-like"/>
    <property type="match status" value="1"/>
</dbReference>
<dbReference type="Gene3D" id="3.30.420.10">
    <property type="entry name" value="Ribonuclease H-like superfamily/Ribonuclease H"/>
    <property type="match status" value="1"/>
</dbReference>
<dbReference type="Proteomes" id="UP000055048">
    <property type="component" value="Unassembled WGS sequence"/>
</dbReference>
<dbReference type="InterPro" id="IPR012337">
    <property type="entry name" value="RNaseH-like_sf"/>
</dbReference>
<dbReference type="AlphaFoldDB" id="A0A0V0T1E0"/>
<dbReference type="PANTHER" id="PTHR37984:SF5">
    <property type="entry name" value="PROTEIN NYNRIN-LIKE"/>
    <property type="match status" value="1"/>
</dbReference>
<dbReference type="InterPro" id="IPR036397">
    <property type="entry name" value="RNaseH_sf"/>
</dbReference>
<name>A0A0V0T1E0_9BILA</name>
<organism evidence="2 3">
    <name type="scientific">Trichinella murrelli</name>
    <dbReference type="NCBI Taxonomy" id="144512"/>
    <lineage>
        <taxon>Eukaryota</taxon>
        <taxon>Metazoa</taxon>
        <taxon>Ecdysozoa</taxon>
        <taxon>Nematoda</taxon>
        <taxon>Enoplea</taxon>
        <taxon>Dorylaimia</taxon>
        <taxon>Trichinellida</taxon>
        <taxon>Trichinellidae</taxon>
        <taxon>Trichinella</taxon>
    </lineage>
</organism>
<protein>
    <submittedName>
        <fullName evidence="2">KRAB-A domain-containing protein 2</fullName>
    </submittedName>
</protein>
<reference evidence="2 3" key="1">
    <citation type="submission" date="2015-01" db="EMBL/GenBank/DDBJ databases">
        <title>Evolution of Trichinella species and genotypes.</title>
        <authorList>
            <person name="Korhonen P.K."/>
            <person name="Edoardo P."/>
            <person name="Giuseppe L.R."/>
            <person name="Gasser R.B."/>
        </authorList>
    </citation>
    <scope>NUCLEOTIDE SEQUENCE [LARGE SCALE GENOMIC DNA]</scope>
    <source>
        <strain evidence="2">ISS417</strain>
    </source>
</reference>
<feature type="domain" description="Integrase catalytic" evidence="1">
    <location>
        <begin position="118"/>
        <end position="239"/>
    </location>
</feature>
<evidence type="ECO:0000313" key="2">
    <source>
        <dbReference type="EMBL" id="KRX32868.1"/>
    </source>
</evidence>
<dbReference type="PANTHER" id="PTHR37984">
    <property type="entry name" value="PROTEIN CBG26694"/>
    <property type="match status" value="1"/>
</dbReference>
<evidence type="ECO:0000259" key="1">
    <source>
        <dbReference type="PROSITE" id="PS50994"/>
    </source>
</evidence>
<dbReference type="InterPro" id="IPR050951">
    <property type="entry name" value="Retrovirus_Pol_polyprotein"/>
</dbReference>
<evidence type="ECO:0000313" key="3">
    <source>
        <dbReference type="Proteomes" id="UP000055048"/>
    </source>
</evidence>
<comment type="caution">
    <text evidence="2">The sequence shown here is derived from an EMBL/GenBank/DDBJ whole genome shotgun (WGS) entry which is preliminary data.</text>
</comment>
<dbReference type="GO" id="GO:0015074">
    <property type="term" value="P:DNA integration"/>
    <property type="evidence" value="ECO:0007669"/>
    <property type="project" value="InterPro"/>
</dbReference>
<dbReference type="PROSITE" id="PS50994">
    <property type="entry name" value="INTEGRASE"/>
    <property type="match status" value="1"/>
</dbReference>